<proteinExistence type="inferred from homology"/>
<dbReference type="Gene3D" id="3.30.300.30">
    <property type="match status" value="1"/>
</dbReference>
<dbReference type="Gene3D" id="3.40.50.12780">
    <property type="entry name" value="N-terminal domain of ligase-like"/>
    <property type="match status" value="1"/>
</dbReference>
<dbReference type="Pfam" id="PF00501">
    <property type="entry name" value="AMP-binding"/>
    <property type="match status" value="1"/>
</dbReference>
<dbReference type="GO" id="GO:0017000">
    <property type="term" value="P:antibiotic biosynthetic process"/>
    <property type="evidence" value="ECO:0007669"/>
    <property type="project" value="UniProtKB-ARBA"/>
</dbReference>
<dbReference type="SUPFAM" id="SSF47336">
    <property type="entry name" value="ACP-like"/>
    <property type="match status" value="1"/>
</dbReference>
<evidence type="ECO:0000313" key="10">
    <source>
        <dbReference type="Proteomes" id="UP000308697"/>
    </source>
</evidence>
<gene>
    <name evidence="9" type="ORF">FCH28_31495</name>
</gene>
<feature type="domain" description="Polyketide synthase-like phosphopantetheine-binding" evidence="8">
    <location>
        <begin position="597"/>
        <end position="663"/>
    </location>
</feature>
<keyword evidence="4 9" id="KW-0436">Ligase</keyword>
<dbReference type="Proteomes" id="UP000308697">
    <property type="component" value="Unassembled WGS sequence"/>
</dbReference>
<keyword evidence="10" id="KW-1185">Reference proteome</keyword>
<dbReference type="GO" id="GO:0070566">
    <property type="term" value="F:adenylyltransferase activity"/>
    <property type="evidence" value="ECO:0007669"/>
    <property type="project" value="TreeGrafter"/>
</dbReference>
<dbReference type="InterPro" id="IPR009081">
    <property type="entry name" value="PP-bd_ACP"/>
</dbReference>
<dbReference type="GO" id="GO:0016874">
    <property type="term" value="F:ligase activity"/>
    <property type="evidence" value="ECO:0007669"/>
    <property type="project" value="UniProtKB-KW"/>
</dbReference>
<feature type="region of interest" description="Disordered" evidence="7">
    <location>
        <begin position="151"/>
        <end position="182"/>
    </location>
</feature>
<keyword evidence="2" id="KW-0596">Phosphopantetheine</keyword>
<dbReference type="GO" id="GO:0071766">
    <property type="term" value="P:Actinobacterium-type cell wall biogenesis"/>
    <property type="evidence" value="ECO:0007669"/>
    <property type="project" value="UniProtKB-ARBA"/>
</dbReference>
<dbReference type="InterPro" id="IPR042099">
    <property type="entry name" value="ANL_N_sf"/>
</dbReference>
<dbReference type="Gene3D" id="1.10.1200.10">
    <property type="entry name" value="ACP-like"/>
    <property type="match status" value="1"/>
</dbReference>
<organism evidence="9 10">
    <name type="scientific">Streptomyces piniterrae</name>
    <dbReference type="NCBI Taxonomy" id="2571125"/>
    <lineage>
        <taxon>Bacteria</taxon>
        <taxon>Bacillati</taxon>
        <taxon>Actinomycetota</taxon>
        <taxon>Actinomycetes</taxon>
        <taxon>Kitasatosporales</taxon>
        <taxon>Streptomycetaceae</taxon>
        <taxon>Streptomyces</taxon>
    </lineage>
</organism>
<dbReference type="GO" id="GO:0031177">
    <property type="term" value="F:phosphopantetheine binding"/>
    <property type="evidence" value="ECO:0007669"/>
    <property type="project" value="InterPro"/>
</dbReference>
<dbReference type="PANTHER" id="PTHR22754">
    <property type="entry name" value="DISCO-INTERACTING PROTEIN 2 DIP2 -RELATED"/>
    <property type="match status" value="1"/>
</dbReference>
<dbReference type="GO" id="GO:0006633">
    <property type="term" value="P:fatty acid biosynthetic process"/>
    <property type="evidence" value="ECO:0007669"/>
    <property type="project" value="TreeGrafter"/>
</dbReference>
<dbReference type="InterPro" id="IPR020806">
    <property type="entry name" value="PKS_PP-bd"/>
</dbReference>
<keyword evidence="5" id="KW-0276">Fatty acid metabolism</keyword>
<dbReference type="GO" id="GO:0005886">
    <property type="term" value="C:plasma membrane"/>
    <property type="evidence" value="ECO:0007669"/>
    <property type="project" value="TreeGrafter"/>
</dbReference>
<dbReference type="InterPro" id="IPR036736">
    <property type="entry name" value="ACP-like_sf"/>
</dbReference>
<dbReference type="InterPro" id="IPR045851">
    <property type="entry name" value="AMP-bd_C_sf"/>
</dbReference>
<dbReference type="AlphaFoldDB" id="A0A4U0MTF9"/>
<dbReference type="EMBL" id="SUMB01000013">
    <property type="protein sequence ID" value="TJZ44219.1"/>
    <property type="molecule type" value="Genomic_DNA"/>
</dbReference>
<dbReference type="PANTHER" id="PTHR22754:SF32">
    <property type="entry name" value="DISCO-INTERACTING PROTEIN 2"/>
    <property type="match status" value="1"/>
</dbReference>
<accession>A0A4U0MTF9</accession>
<sequence>MAKSGPDRRPPGQSAGAAQSLVRVLLDRAQTRAEDTAYEFLHSDGSLDAVTYGALYERAAATAARLADLDDRSGPVMLLYPPGLGFVTALWGCMLAGAPAVPAYPPLPQPGNRTTDRFRHILGDVRPAGVLVDPLIRDILPGIEGTGPLPPLLSPALDGSDATAGPHRTPALPSPDSPALIQYTSGSTNDPKGVVLRHANLMHNVRAISDVFGLDTGTRSVSWLPPYHDMGLIGCILTPLYRGFPMRLMSPLDFLKSPLVWLRQISELGVTATGGPNFAYDLCVRRAGNDALEGLDLSSWRVAFNGAEPVRQGTLEAFSRRFAPHGFRPSAFLPCYGLAEATLIVSGRHWDPSARSAEAGTAAEGRVSCGPVVSGTQLAVVGEREGEDGGVEHTALPEGAEGEIWLRGPGLTSGYWGRPADRDDELFGHLAGVRYLRTGDLGRLHDGELFVTGRSKDVLVHRGVNHHAHDIEAAALTDNPDVRPTAAAFMVGDADPAIALAVERSPARAGDDEQTAQGLRTRVLERTGVRLDTVVLCPPRAIPKTTSGKVQRRLTRDRFLAGELNGAVIVGGPVTAGDAEADGAARSLAQEPLGAFLAGVFAGVCAVPECRADQRLAEIGGDSIRAAEIAAITEGALGLPVGVAEVLDRESPGQLAAHLLDTWAGQGVGAAEVVSRLTALPAGEAVTAGTNDAGSVQ</sequence>
<evidence type="ECO:0000259" key="8">
    <source>
        <dbReference type="SMART" id="SM00823"/>
    </source>
</evidence>
<comment type="similarity">
    <text evidence="1">Belongs to the ATP-dependent AMP-binding enzyme family.</text>
</comment>
<dbReference type="SMART" id="SM00823">
    <property type="entry name" value="PKS_PP"/>
    <property type="match status" value="1"/>
</dbReference>
<dbReference type="InterPro" id="IPR000873">
    <property type="entry name" value="AMP-dep_synth/lig_dom"/>
</dbReference>
<dbReference type="InterPro" id="IPR040097">
    <property type="entry name" value="FAAL/FAAC"/>
</dbReference>
<evidence type="ECO:0000256" key="5">
    <source>
        <dbReference type="ARBA" id="ARBA00022832"/>
    </source>
</evidence>
<comment type="caution">
    <text evidence="9">The sequence shown here is derived from an EMBL/GenBank/DDBJ whole genome shotgun (WGS) entry which is preliminary data.</text>
</comment>
<dbReference type="SUPFAM" id="SSF56801">
    <property type="entry name" value="Acetyl-CoA synthetase-like"/>
    <property type="match status" value="1"/>
</dbReference>
<evidence type="ECO:0000256" key="6">
    <source>
        <dbReference type="ARBA" id="ARBA00023098"/>
    </source>
</evidence>
<dbReference type="OrthoDB" id="3671040at2"/>
<name>A0A4U0MTF9_9ACTN</name>
<keyword evidence="3" id="KW-0597">Phosphoprotein</keyword>
<evidence type="ECO:0000313" key="9">
    <source>
        <dbReference type="EMBL" id="TJZ44219.1"/>
    </source>
</evidence>
<dbReference type="CDD" id="cd05931">
    <property type="entry name" value="FAAL"/>
    <property type="match status" value="1"/>
</dbReference>
<evidence type="ECO:0000256" key="2">
    <source>
        <dbReference type="ARBA" id="ARBA00022450"/>
    </source>
</evidence>
<reference evidence="9 10" key="1">
    <citation type="submission" date="2019-04" db="EMBL/GenBank/DDBJ databases">
        <title>Streptomyces piniterrae sp. nov., a heliquinomycin-producing actinomycete isolated from rhizosphere soil of Pinus yunnanensis.</title>
        <authorList>
            <person name="Zhuang X."/>
            <person name="Zhao J."/>
        </authorList>
    </citation>
    <scope>NUCLEOTIDE SEQUENCE [LARGE SCALE GENOMIC DNA]</scope>
    <source>
        <strain evidence="10">jys28</strain>
    </source>
</reference>
<dbReference type="FunFam" id="3.40.50.12780:FF:000013">
    <property type="entry name" value="Long-chain-fatty-acid--AMP ligase FadD32"/>
    <property type="match status" value="1"/>
</dbReference>
<evidence type="ECO:0000256" key="4">
    <source>
        <dbReference type="ARBA" id="ARBA00022598"/>
    </source>
</evidence>
<keyword evidence="6" id="KW-0443">Lipid metabolism</keyword>
<evidence type="ECO:0000256" key="1">
    <source>
        <dbReference type="ARBA" id="ARBA00006432"/>
    </source>
</evidence>
<dbReference type="Pfam" id="PF00550">
    <property type="entry name" value="PP-binding"/>
    <property type="match status" value="1"/>
</dbReference>
<evidence type="ECO:0000256" key="7">
    <source>
        <dbReference type="SAM" id="MobiDB-lite"/>
    </source>
</evidence>
<evidence type="ECO:0000256" key="3">
    <source>
        <dbReference type="ARBA" id="ARBA00022553"/>
    </source>
</evidence>
<protein>
    <submittedName>
        <fullName evidence="9">Long-chain fatty acid--CoA ligase</fullName>
    </submittedName>
</protein>